<evidence type="ECO:0000313" key="2">
    <source>
        <dbReference type="EMBL" id="OGM10194.1"/>
    </source>
</evidence>
<gene>
    <name evidence="2" type="ORF">A2Y68_02020</name>
</gene>
<dbReference type="EMBL" id="MGFR01000001">
    <property type="protein sequence ID" value="OGM10194.1"/>
    <property type="molecule type" value="Genomic_DNA"/>
</dbReference>
<dbReference type="InterPro" id="IPR016047">
    <property type="entry name" value="M23ase_b-sheet_dom"/>
</dbReference>
<organism evidence="2 3">
    <name type="scientific">Candidatus Woesebacteria bacterium RBG_13_46_13</name>
    <dbReference type="NCBI Taxonomy" id="1802479"/>
    <lineage>
        <taxon>Bacteria</taxon>
        <taxon>Candidatus Woeseibacteriota</taxon>
    </lineage>
</organism>
<accession>A0A1F7X516</accession>
<reference evidence="2 3" key="1">
    <citation type="journal article" date="2016" name="Nat. Commun.">
        <title>Thousands of microbial genomes shed light on interconnected biogeochemical processes in an aquifer system.</title>
        <authorList>
            <person name="Anantharaman K."/>
            <person name="Brown C.T."/>
            <person name="Hug L.A."/>
            <person name="Sharon I."/>
            <person name="Castelle C.J."/>
            <person name="Probst A.J."/>
            <person name="Thomas B.C."/>
            <person name="Singh A."/>
            <person name="Wilkins M.J."/>
            <person name="Karaoz U."/>
            <person name="Brodie E.L."/>
            <person name="Williams K.H."/>
            <person name="Hubbard S.S."/>
            <person name="Banfield J.F."/>
        </authorList>
    </citation>
    <scope>NUCLEOTIDE SEQUENCE [LARGE SCALE GENOMIC DNA]</scope>
</reference>
<dbReference type="Pfam" id="PF01551">
    <property type="entry name" value="Peptidase_M23"/>
    <property type="match status" value="1"/>
</dbReference>
<dbReference type="Proteomes" id="UP000176778">
    <property type="component" value="Unassembled WGS sequence"/>
</dbReference>
<sequence length="207" mass="22702">MSLAKRRGGSVEEPLFPEFETIKNFRAGNKISRYFRHIFEHKDIRKLLGTNLALVLIASSFAPTNVFADAEAEQNVVGEASTPLVTERSAQYPTESVRITQGYRLFHPGIDLDGETGDPIRPIKAGRVEAISRSKYAYGNAVVIDHGNKITSLYAHLSKILVVEGQEVTTNTVIGEMGATGRASGDHLHLEIRDHGVAVNPITILPR</sequence>
<dbReference type="InterPro" id="IPR050570">
    <property type="entry name" value="Cell_wall_metabolism_enzyme"/>
</dbReference>
<dbReference type="GO" id="GO:0004222">
    <property type="term" value="F:metalloendopeptidase activity"/>
    <property type="evidence" value="ECO:0007669"/>
    <property type="project" value="TreeGrafter"/>
</dbReference>
<dbReference type="PANTHER" id="PTHR21666">
    <property type="entry name" value="PEPTIDASE-RELATED"/>
    <property type="match status" value="1"/>
</dbReference>
<dbReference type="STRING" id="1802479.A2Y68_02020"/>
<comment type="caution">
    <text evidence="2">The sequence shown here is derived from an EMBL/GenBank/DDBJ whole genome shotgun (WGS) entry which is preliminary data.</text>
</comment>
<dbReference type="AlphaFoldDB" id="A0A1F7X516"/>
<dbReference type="SUPFAM" id="SSF51261">
    <property type="entry name" value="Duplicated hybrid motif"/>
    <property type="match status" value="1"/>
</dbReference>
<dbReference type="InterPro" id="IPR011055">
    <property type="entry name" value="Dup_hybrid_motif"/>
</dbReference>
<evidence type="ECO:0000259" key="1">
    <source>
        <dbReference type="Pfam" id="PF01551"/>
    </source>
</evidence>
<name>A0A1F7X516_9BACT</name>
<dbReference type="Gene3D" id="2.70.70.10">
    <property type="entry name" value="Glucose Permease (Domain IIA)"/>
    <property type="match status" value="1"/>
</dbReference>
<dbReference type="CDD" id="cd12797">
    <property type="entry name" value="M23_peptidase"/>
    <property type="match status" value="1"/>
</dbReference>
<feature type="domain" description="M23ase beta-sheet core" evidence="1">
    <location>
        <begin position="106"/>
        <end position="201"/>
    </location>
</feature>
<protein>
    <recommendedName>
        <fullName evidence="1">M23ase beta-sheet core domain-containing protein</fullName>
    </recommendedName>
</protein>
<proteinExistence type="predicted"/>
<evidence type="ECO:0000313" key="3">
    <source>
        <dbReference type="Proteomes" id="UP000176778"/>
    </source>
</evidence>
<dbReference type="PANTHER" id="PTHR21666:SF270">
    <property type="entry name" value="MUREIN HYDROLASE ACTIVATOR ENVC"/>
    <property type="match status" value="1"/>
</dbReference>